<feature type="transmembrane region" description="Helical" evidence="1">
    <location>
        <begin position="358"/>
        <end position="386"/>
    </location>
</feature>
<proteinExistence type="predicted"/>
<keyword evidence="1" id="KW-1133">Transmembrane helix</keyword>
<evidence type="ECO:0000313" key="2">
    <source>
        <dbReference type="EMBL" id="MBB5037577.1"/>
    </source>
</evidence>
<sequence length="580" mass="64233">MNTPNPDQQQIRRELRRCGPLMDVVRVAANFLQWNFLVFFLLLGLGFLVGIAFGDPGKALLSTFVSFLVSLSILKGMMLLLEETSARKRDLCIFLRAFRSDTAADQLRAWLKAALGPSYKLSGILPPAKRATVWTRLVSPLITGLSYLGSRQFEMEAGDHNWMARLLSTFSKTRFVFMDIRDTTPHVLDEIRLAWSVFGQSRVIFIVDDSKSCEAWKDSIEQLLGDALQLKENPKMLIWPEGSPPEAKAFVKSVEEVMKDVPSGTPEISKEALEFVQTKVSPEDWKTRLYERGGVTILISLVFTVCLKLLFPIVGLIYGMLLGLMVQGLYWAAWRRARKQRKFAATIRAEGPPSGLRLWLSALAVGGPTVLLITALVASFVIPIYANTRRLAEQVKAVSNARQITMLCQMYAADNNGQYPDSVPSPVTGRLPSSSNEAFRTLFQEDLIQDERIFGCGDSPFVPDGNIGTPPLRDEAVSKGENHWAMTRGLTNQDGPAVALIYENPAIPSWPPFWDADMKGRAEAGRAWANDTIIVSSTDGSVQTMKLDGNSGPVSVKTAQGTPSPFIEDGRTFQVLNIEP</sequence>
<evidence type="ECO:0000256" key="1">
    <source>
        <dbReference type="SAM" id="Phobius"/>
    </source>
</evidence>
<keyword evidence="1" id="KW-0472">Membrane</keyword>
<protein>
    <submittedName>
        <fullName evidence="2">Uncharacterized protein</fullName>
    </submittedName>
</protein>
<evidence type="ECO:0000313" key="3">
    <source>
        <dbReference type="Proteomes" id="UP000534294"/>
    </source>
</evidence>
<feature type="transmembrane region" description="Helical" evidence="1">
    <location>
        <begin position="289"/>
        <end position="310"/>
    </location>
</feature>
<dbReference type="RefSeq" id="WP_184207608.1">
    <property type="nucleotide sequence ID" value="NZ_JACHIF010000003.1"/>
</dbReference>
<accession>A0A7W8DPQ9</accession>
<dbReference type="AlphaFoldDB" id="A0A7W8DPQ9"/>
<dbReference type="EMBL" id="JACHIF010000003">
    <property type="protein sequence ID" value="MBB5037577.1"/>
    <property type="molecule type" value="Genomic_DNA"/>
</dbReference>
<keyword evidence="1" id="KW-0812">Transmembrane</keyword>
<feature type="transmembrane region" description="Helical" evidence="1">
    <location>
        <begin position="31"/>
        <end position="53"/>
    </location>
</feature>
<keyword evidence="3" id="KW-1185">Reference proteome</keyword>
<comment type="caution">
    <text evidence="2">The sequence shown here is derived from an EMBL/GenBank/DDBJ whole genome shotgun (WGS) entry which is preliminary data.</text>
</comment>
<feature type="transmembrane region" description="Helical" evidence="1">
    <location>
        <begin position="59"/>
        <end position="81"/>
    </location>
</feature>
<reference evidence="2 3" key="1">
    <citation type="submission" date="2020-08" db="EMBL/GenBank/DDBJ databases">
        <title>Genomic Encyclopedia of Type Strains, Phase IV (KMG-IV): sequencing the most valuable type-strain genomes for metagenomic binning, comparative biology and taxonomic classification.</title>
        <authorList>
            <person name="Goeker M."/>
        </authorList>
    </citation>
    <scope>NUCLEOTIDE SEQUENCE [LARGE SCALE GENOMIC DNA]</scope>
    <source>
        <strain evidence="2 3">DSM 12251</strain>
    </source>
</reference>
<organism evidence="2 3">
    <name type="scientific">Prosthecobacter dejongeii</name>
    <dbReference type="NCBI Taxonomy" id="48465"/>
    <lineage>
        <taxon>Bacteria</taxon>
        <taxon>Pseudomonadati</taxon>
        <taxon>Verrucomicrobiota</taxon>
        <taxon>Verrucomicrobiia</taxon>
        <taxon>Verrucomicrobiales</taxon>
        <taxon>Verrucomicrobiaceae</taxon>
        <taxon>Prosthecobacter</taxon>
    </lineage>
</organism>
<gene>
    <name evidence="2" type="ORF">HNQ64_001826</name>
</gene>
<name>A0A7W8DPQ9_9BACT</name>
<dbReference type="Proteomes" id="UP000534294">
    <property type="component" value="Unassembled WGS sequence"/>
</dbReference>